<keyword evidence="3" id="KW-1185">Reference proteome</keyword>
<dbReference type="Pfam" id="PF12724">
    <property type="entry name" value="Flavodoxin_5"/>
    <property type="match status" value="1"/>
</dbReference>
<proteinExistence type="predicted"/>
<dbReference type="Gene3D" id="3.40.50.360">
    <property type="match status" value="1"/>
</dbReference>
<dbReference type="GO" id="GO:0010181">
    <property type="term" value="F:FMN binding"/>
    <property type="evidence" value="ECO:0007669"/>
    <property type="project" value="TreeGrafter"/>
</dbReference>
<evidence type="ECO:0000259" key="1">
    <source>
        <dbReference type="Pfam" id="PF12724"/>
    </source>
</evidence>
<dbReference type="STRING" id="84029.CROST_13880"/>
<dbReference type="Proteomes" id="UP000190951">
    <property type="component" value="Chromosome"/>
</dbReference>
<gene>
    <name evidence="2" type="ORF">CROST_018940</name>
</gene>
<dbReference type="InterPro" id="IPR026816">
    <property type="entry name" value="Flavodoxin_dom"/>
</dbReference>
<dbReference type="PANTHER" id="PTHR38030:SF2">
    <property type="entry name" value="PROTOPORPHYRINOGEN IX DEHYDROGENASE [QUINONE]"/>
    <property type="match status" value="1"/>
</dbReference>
<dbReference type="InterPro" id="IPR029039">
    <property type="entry name" value="Flavoprotein-like_sf"/>
</dbReference>
<dbReference type="GO" id="GO:0006783">
    <property type="term" value="P:heme biosynthetic process"/>
    <property type="evidence" value="ECO:0007669"/>
    <property type="project" value="TreeGrafter"/>
</dbReference>
<dbReference type="PANTHER" id="PTHR38030">
    <property type="entry name" value="PROTOPORPHYRINOGEN IX DEHYDROGENASE [MENAQUINONE]"/>
    <property type="match status" value="1"/>
</dbReference>
<dbReference type="KEGG" id="crw:CROST_018940"/>
<name>A0A1S8LAU9_9CLOT</name>
<accession>A0A1S8LAU9</accession>
<dbReference type="AlphaFoldDB" id="A0A1S8LAU9"/>
<reference evidence="2 3" key="1">
    <citation type="submission" date="2022-04" db="EMBL/GenBank/DDBJ databases">
        <title>Genome sequence of C. roseum typestrain.</title>
        <authorList>
            <person name="Poehlein A."/>
            <person name="Schoch T."/>
            <person name="Duerre P."/>
            <person name="Daniel R."/>
        </authorList>
    </citation>
    <scope>NUCLEOTIDE SEQUENCE [LARGE SCALE GENOMIC DNA]</scope>
    <source>
        <strain evidence="2 3">DSM 7320</strain>
    </source>
</reference>
<dbReference type="EMBL" id="CP096983">
    <property type="protein sequence ID" value="URZ11177.1"/>
    <property type="molecule type" value="Genomic_DNA"/>
</dbReference>
<evidence type="ECO:0000313" key="2">
    <source>
        <dbReference type="EMBL" id="URZ11177.1"/>
    </source>
</evidence>
<evidence type="ECO:0000313" key="3">
    <source>
        <dbReference type="Proteomes" id="UP000190951"/>
    </source>
</evidence>
<dbReference type="GO" id="GO:0070819">
    <property type="term" value="F:menaquinone-dependent protoporphyrinogen oxidase activity"/>
    <property type="evidence" value="ECO:0007669"/>
    <property type="project" value="TreeGrafter"/>
</dbReference>
<sequence>MNNIKMEVRYYTQSGNTKKIADTIAEALDLKAFSIKTPINKKVDLLFLGASVYWGGINKNMKEFIDNMSAENIGRVAIFSTSAMKENAYTEIKKRIEKRGIKVEERDYYCKGSFKIFNKNKPDIEDLQRAANFAKSFL</sequence>
<dbReference type="SUPFAM" id="SSF52218">
    <property type="entry name" value="Flavoproteins"/>
    <property type="match status" value="1"/>
</dbReference>
<organism evidence="2 3">
    <name type="scientific">Clostridium felsineum</name>
    <dbReference type="NCBI Taxonomy" id="36839"/>
    <lineage>
        <taxon>Bacteria</taxon>
        <taxon>Bacillati</taxon>
        <taxon>Bacillota</taxon>
        <taxon>Clostridia</taxon>
        <taxon>Eubacteriales</taxon>
        <taxon>Clostridiaceae</taxon>
        <taxon>Clostridium</taxon>
    </lineage>
</organism>
<protein>
    <recommendedName>
        <fullName evidence="1">Flavodoxin domain-containing protein</fullName>
    </recommendedName>
</protein>
<dbReference type="InterPro" id="IPR052200">
    <property type="entry name" value="Protoporphyrinogen_IX_DH"/>
</dbReference>
<dbReference type="RefSeq" id="WP_077836174.1">
    <property type="nucleotide sequence ID" value="NZ_CP096983.1"/>
</dbReference>
<feature type="domain" description="Flavodoxin" evidence="1">
    <location>
        <begin position="9"/>
        <end position="98"/>
    </location>
</feature>